<dbReference type="Proteomes" id="UP001174909">
    <property type="component" value="Unassembled WGS sequence"/>
</dbReference>
<dbReference type="EMBL" id="CASHTH010003232">
    <property type="protein sequence ID" value="CAI8042044.1"/>
    <property type="molecule type" value="Genomic_DNA"/>
</dbReference>
<organism evidence="1 2">
    <name type="scientific">Geodia barretti</name>
    <name type="common">Barrett's horny sponge</name>
    <dbReference type="NCBI Taxonomy" id="519541"/>
    <lineage>
        <taxon>Eukaryota</taxon>
        <taxon>Metazoa</taxon>
        <taxon>Porifera</taxon>
        <taxon>Demospongiae</taxon>
        <taxon>Heteroscleromorpha</taxon>
        <taxon>Tetractinellida</taxon>
        <taxon>Astrophorina</taxon>
        <taxon>Geodiidae</taxon>
        <taxon>Geodia</taxon>
    </lineage>
</organism>
<accession>A0AA35T693</accession>
<evidence type="ECO:0000313" key="1">
    <source>
        <dbReference type="EMBL" id="CAI8042044.1"/>
    </source>
</evidence>
<name>A0AA35T693_GEOBA</name>
<sequence length="40" mass="4297">MVHGLSEHVGEGEGGSLQFIEVASPFHVLTTLLKSQTSWS</sequence>
<proteinExistence type="predicted"/>
<gene>
    <name evidence="1" type="ORF">GBAR_LOCUS23352</name>
</gene>
<evidence type="ECO:0000313" key="2">
    <source>
        <dbReference type="Proteomes" id="UP001174909"/>
    </source>
</evidence>
<comment type="caution">
    <text evidence="1">The sequence shown here is derived from an EMBL/GenBank/DDBJ whole genome shotgun (WGS) entry which is preliminary data.</text>
</comment>
<protein>
    <submittedName>
        <fullName evidence="1">Uncharacterized protein</fullName>
    </submittedName>
</protein>
<keyword evidence="2" id="KW-1185">Reference proteome</keyword>
<reference evidence="1" key="1">
    <citation type="submission" date="2023-03" db="EMBL/GenBank/DDBJ databases">
        <authorList>
            <person name="Steffen K."/>
            <person name="Cardenas P."/>
        </authorList>
    </citation>
    <scope>NUCLEOTIDE SEQUENCE</scope>
</reference>
<dbReference type="AlphaFoldDB" id="A0AA35T693"/>